<accession>A0A9P3LKT7</accession>
<feature type="region of interest" description="Disordered" evidence="1">
    <location>
        <begin position="196"/>
        <end position="322"/>
    </location>
</feature>
<gene>
    <name evidence="2" type="ORF">PsYK624_138080</name>
</gene>
<evidence type="ECO:0008006" key="4">
    <source>
        <dbReference type="Google" id="ProtNLM"/>
    </source>
</evidence>
<feature type="region of interest" description="Disordered" evidence="1">
    <location>
        <begin position="1"/>
        <end position="69"/>
    </location>
</feature>
<dbReference type="AlphaFoldDB" id="A0A9P3LKT7"/>
<protein>
    <recommendedName>
        <fullName evidence="4">Extracellular mutant protein 11 C-terminal domain-containing protein</fullName>
    </recommendedName>
</protein>
<name>A0A9P3LKT7_9APHY</name>
<feature type="compositionally biased region" description="Polar residues" evidence="1">
    <location>
        <begin position="43"/>
        <end position="61"/>
    </location>
</feature>
<evidence type="ECO:0000313" key="3">
    <source>
        <dbReference type="Proteomes" id="UP000703269"/>
    </source>
</evidence>
<reference evidence="2 3" key="1">
    <citation type="submission" date="2021-08" db="EMBL/GenBank/DDBJ databases">
        <title>Draft Genome Sequence of Phanerochaete sordida strain YK-624.</title>
        <authorList>
            <person name="Mori T."/>
            <person name="Dohra H."/>
            <person name="Suzuki T."/>
            <person name="Kawagishi H."/>
            <person name="Hirai H."/>
        </authorList>
    </citation>
    <scope>NUCLEOTIDE SEQUENCE [LARGE SCALE GENOMIC DNA]</scope>
    <source>
        <strain evidence="2 3">YK-624</strain>
    </source>
</reference>
<keyword evidence="3" id="KW-1185">Reference proteome</keyword>
<proteinExistence type="predicted"/>
<feature type="compositionally biased region" description="Basic and acidic residues" evidence="1">
    <location>
        <begin position="251"/>
        <end position="290"/>
    </location>
</feature>
<organism evidence="2 3">
    <name type="scientific">Phanerochaete sordida</name>
    <dbReference type="NCBI Taxonomy" id="48140"/>
    <lineage>
        <taxon>Eukaryota</taxon>
        <taxon>Fungi</taxon>
        <taxon>Dikarya</taxon>
        <taxon>Basidiomycota</taxon>
        <taxon>Agaricomycotina</taxon>
        <taxon>Agaricomycetes</taxon>
        <taxon>Polyporales</taxon>
        <taxon>Phanerochaetaceae</taxon>
        <taxon>Phanerochaete</taxon>
    </lineage>
</organism>
<feature type="region of interest" description="Disordered" evidence="1">
    <location>
        <begin position="82"/>
        <end position="107"/>
    </location>
</feature>
<sequence>MSARQPFVPQQKPPFRAQPDVEQPSGHSDSTNATHLNGPVPNSGFSHTSSGSHDTLTSFVSPLNGINKPLNINGLARAKFSNARRSFEDSSSRAHSPRPSLAQHAARIPTSVGLLSTASGLSPMSAFRPSLVQPASKSHSAAVSDDFSANQAHIPSSMTDLDDVEDAKRNNYISPPPPGFRRHVHSRTSLEDIREEAEDELEALDPGSSSEAQRHQHDANFQEDSSSIIYNAAFSPSESMRNKPPLRRVTKRIERQEDMDPEDRPRAAKRARVDKPEDSRVRGEQDEKSDFGTPPPPPPFSLPSMRTPSPPPYGYQRPGDVPEREDHAVRRLLGRDLDAYVSAHISTYEEAKKKWSECSQDEWVAGAQEIADRFTELIDFVKDHMTTKLKLYASLHSTLSTHRTVLSGREDTLKTARESLVRDSDKVVSGRLGKEQGGERVKLTAEV</sequence>
<dbReference type="Proteomes" id="UP000703269">
    <property type="component" value="Unassembled WGS sequence"/>
</dbReference>
<dbReference type="EMBL" id="BPQB01000074">
    <property type="protein sequence ID" value="GJE97587.1"/>
    <property type="molecule type" value="Genomic_DNA"/>
</dbReference>
<feature type="compositionally biased region" description="Polar residues" evidence="1">
    <location>
        <begin position="25"/>
        <end position="35"/>
    </location>
</feature>
<feature type="compositionally biased region" description="Polar residues" evidence="1">
    <location>
        <begin position="222"/>
        <end position="239"/>
    </location>
</feature>
<comment type="caution">
    <text evidence="2">The sequence shown here is derived from an EMBL/GenBank/DDBJ whole genome shotgun (WGS) entry which is preliminary data.</text>
</comment>
<dbReference type="OrthoDB" id="3261714at2759"/>
<evidence type="ECO:0000256" key="1">
    <source>
        <dbReference type="SAM" id="MobiDB-lite"/>
    </source>
</evidence>
<evidence type="ECO:0000313" key="2">
    <source>
        <dbReference type="EMBL" id="GJE97587.1"/>
    </source>
</evidence>